<dbReference type="InParanoid" id="A0A5C3NZ66"/>
<accession>A0A5C3NZ66</accession>
<organism evidence="2 3">
    <name type="scientific">Polyporus arcularius HHB13444</name>
    <dbReference type="NCBI Taxonomy" id="1314778"/>
    <lineage>
        <taxon>Eukaryota</taxon>
        <taxon>Fungi</taxon>
        <taxon>Dikarya</taxon>
        <taxon>Basidiomycota</taxon>
        <taxon>Agaricomycotina</taxon>
        <taxon>Agaricomycetes</taxon>
        <taxon>Polyporales</taxon>
        <taxon>Polyporaceae</taxon>
        <taxon>Polyporus</taxon>
    </lineage>
</organism>
<dbReference type="AlphaFoldDB" id="A0A5C3NZ66"/>
<reference evidence="2 3" key="1">
    <citation type="journal article" date="2019" name="Nat. Ecol. Evol.">
        <title>Megaphylogeny resolves global patterns of mushroom evolution.</title>
        <authorList>
            <person name="Varga T."/>
            <person name="Krizsan K."/>
            <person name="Foldi C."/>
            <person name="Dima B."/>
            <person name="Sanchez-Garcia M."/>
            <person name="Sanchez-Ramirez S."/>
            <person name="Szollosi G.J."/>
            <person name="Szarkandi J.G."/>
            <person name="Papp V."/>
            <person name="Albert L."/>
            <person name="Andreopoulos W."/>
            <person name="Angelini C."/>
            <person name="Antonin V."/>
            <person name="Barry K.W."/>
            <person name="Bougher N.L."/>
            <person name="Buchanan P."/>
            <person name="Buyck B."/>
            <person name="Bense V."/>
            <person name="Catcheside P."/>
            <person name="Chovatia M."/>
            <person name="Cooper J."/>
            <person name="Damon W."/>
            <person name="Desjardin D."/>
            <person name="Finy P."/>
            <person name="Geml J."/>
            <person name="Haridas S."/>
            <person name="Hughes K."/>
            <person name="Justo A."/>
            <person name="Karasinski D."/>
            <person name="Kautmanova I."/>
            <person name="Kiss B."/>
            <person name="Kocsube S."/>
            <person name="Kotiranta H."/>
            <person name="LaButti K.M."/>
            <person name="Lechner B.E."/>
            <person name="Liimatainen K."/>
            <person name="Lipzen A."/>
            <person name="Lukacs Z."/>
            <person name="Mihaltcheva S."/>
            <person name="Morgado L.N."/>
            <person name="Niskanen T."/>
            <person name="Noordeloos M.E."/>
            <person name="Ohm R.A."/>
            <person name="Ortiz-Santana B."/>
            <person name="Ovrebo C."/>
            <person name="Racz N."/>
            <person name="Riley R."/>
            <person name="Savchenko A."/>
            <person name="Shiryaev A."/>
            <person name="Soop K."/>
            <person name="Spirin V."/>
            <person name="Szebenyi C."/>
            <person name="Tomsovsky M."/>
            <person name="Tulloss R.E."/>
            <person name="Uehling J."/>
            <person name="Grigoriev I.V."/>
            <person name="Vagvolgyi C."/>
            <person name="Papp T."/>
            <person name="Martin F.M."/>
            <person name="Miettinen O."/>
            <person name="Hibbett D.S."/>
            <person name="Nagy L.G."/>
        </authorList>
    </citation>
    <scope>NUCLEOTIDE SEQUENCE [LARGE SCALE GENOMIC DNA]</scope>
    <source>
        <strain evidence="2 3">HHB13444</strain>
    </source>
</reference>
<feature type="compositionally biased region" description="Pro residues" evidence="1">
    <location>
        <begin position="128"/>
        <end position="138"/>
    </location>
</feature>
<keyword evidence="3" id="KW-1185">Reference proteome</keyword>
<dbReference type="EMBL" id="ML211554">
    <property type="protein sequence ID" value="TFK81827.1"/>
    <property type="molecule type" value="Genomic_DNA"/>
</dbReference>
<protein>
    <submittedName>
        <fullName evidence="2">Uncharacterized protein</fullName>
    </submittedName>
</protein>
<evidence type="ECO:0000313" key="2">
    <source>
        <dbReference type="EMBL" id="TFK81827.1"/>
    </source>
</evidence>
<feature type="region of interest" description="Disordered" evidence="1">
    <location>
        <begin position="543"/>
        <end position="566"/>
    </location>
</feature>
<evidence type="ECO:0000256" key="1">
    <source>
        <dbReference type="SAM" id="MobiDB-lite"/>
    </source>
</evidence>
<feature type="compositionally biased region" description="Basic and acidic residues" evidence="1">
    <location>
        <begin position="98"/>
        <end position="117"/>
    </location>
</feature>
<dbReference type="Pfam" id="PF20414">
    <property type="entry name" value="DUF6698"/>
    <property type="match status" value="1"/>
</dbReference>
<feature type="compositionally biased region" description="Basic and acidic residues" evidence="1">
    <location>
        <begin position="32"/>
        <end position="91"/>
    </location>
</feature>
<dbReference type="InterPro" id="IPR046521">
    <property type="entry name" value="DUF6698"/>
</dbReference>
<dbReference type="Proteomes" id="UP000308197">
    <property type="component" value="Unassembled WGS sequence"/>
</dbReference>
<feature type="region of interest" description="Disordered" evidence="1">
    <location>
        <begin position="1"/>
        <end position="170"/>
    </location>
</feature>
<name>A0A5C3NZ66_9APHY</name>
<feature type="compositionally biased region" description="Acidic residues" evidence="1">
    <location>
        <begin position="153"/>
        <end position="163"/>
    </location>
</feature>
<feature type="compositionally biased region" description="Polar residues" evidence="1">
    <location>
        <begin position="552"/>
        <end position="566"/>
    </location>
</feature>
<dbReference type="STRING" id="1314778.A0A5C3NZ66"/>
<gene>
    <name evidence="2" type="ORF">K466DRAFT_604180</name>
</gene>
<sequence length="566" mass="64138">MSTHRVQPIPPPPQPSSPVRGEYSYLSSPLRHSTERHNSATSRREDDVYRSERNSDGSYRREDHEQPHFHRERHEYQNTHSQPHDTYDTRHGYSGAPRDSRSRSPIRRGESIDDRGLPPHTSSHTPRHPPFPSRPRSPPRNSGIMRRGLSAGDDAESDADPDTADMPPSERYKGLIKDIYDNKRNKWAIPNKRSLAGQLQKYARFVPRKFGGYIDLGRVVQDGILFEGGPPPRFRVPESSMSAELRERLADARESVEVFDWFKETVAFFSDIIPILARKPEDILTLGAFMDTHAKQAMATDKRNILKEWASFVGPVKVSDTLTIPQPVGVQATNKAFFGWESNWATAQLIRPDALPEFEEDPTRYRLMIRGNEIQVDHNDNPVFLYDPEAYDPENILEGLCRHPAHLKAVRTILTSPGSVYLAPGMKSAGRGSVSDIYKCRAIEPAMIAYVAALIRNILSSCPRWVPDDGAFKGRLFFRRLVNLFNTDNDPEDTWATETLAWWNSNVFGDYISNRNPTARRPGGSRSDDEILKAQRVARAAARMATASQARPSPTSQVQLHQQSRK</sequence>
<proteinExistence type="predicted"/>
<evidence type="ECO:0000313" key="3">
    <source>
        <dbReference type="Proteomes" id="UP000308197"/>
    </source>
</evidence>